<name>A0ABS8NB68_9BACT</name>
<dbReference type="InterPro" id="IPR006145">
    <property type="entry name" value="PsdUridine_synth_RsuA/RluA"/>
</dbReference>
<comment type="caution">
    <text evidence="3">The sequence shown here is derived from an EMBL/GenBank/DDBJ whole genome shotgun (WGS) entry which is preliminary data.</text>
</comment>
<protein>
    <submittedName>
        <fullName evidence="3">RluA family pseudouridine synthase</fullName>
    </submittedName>
</protein>
<dbReference type="InterPro" id="IPR020103">
    <property type="entry name" value="PsdUridine_synth_cat_dom_sf"/>
</dbReference>
<dbReference type="RefSeq" id="WP_230270478.1">
    <property type="nucleotide sequence ID" value="NZ_JAJKFW010000003.1"/>
</dbReference>
<dbReference type="Pfam" id="PF00849">
    <property type="entry name" value="PseudoU_synth_2"/>
    <property type="match status" value="1"/>
</dbReference>
<dbReference type="InterPro" id="IPR006224">
    <property type="entry name" value="PsdUridine_synth_RluA-like_CS"/>
</dbReference>
<dbReference type="InterPro" id="IPR050188">
    <property type="entry name" value="RluA_PseudoU_synthase"/>
</dbReference>
<dbReference type="CDD" id="cd02869">
    <property type="entry name" value="PseudoU_synth_RluA_like"/>
    <property type="match status" value="1"/>
</dbReference>
<evidence type="ECO:0000313" key="3">
    <source>
        <dbReference type="EMBL" id="MCC9640804.1"/>
    </source>
</evidence>
<reference evidence="3" key="1">
    <citation type="submission" date="2021-11" db="EMBL/GenBank/DDBJ databases">
        <title>Genome sequence.</title>
        <authorList>
            <person name="Sun Q."/>
        </authorList>
    </citation>
    <scope>NUCLEOTIDE SEQUENCE</scope>
    <source>
        <strain evidence="3">JC740</strain>
    </source>
</reference>
<evidence type="ECO:0000259" key="2">
    <source>
        <dbReference type="Pfam" id="PF00849"/>
    </source>
</evidence>
<feature type="domain" description="Pseudouridine synthase RsuA/RluA-like" evidence="2">
    <location>
        <begin position="12"/>
        <end position="167"/>
    </location>
</feature>
<organism evidence="3 4">
    <name type="scientific">Rhodopirellula halodulae</name>
    <dbReference type="NCBI Taxonomy" id="2894198"/>
    <lineage>
        <taxon>Bacteria</taxon>
        <taxon>Pseudomonadati</taxon>
        <taxon>Planctomycetota</taxon>
        <taxon>Planctomycetia</taxon>
        <taxon>Pirellulales</taxon>
        <taxon>Pirellulaceae</taxon>
        <taxon>Rhodopirellula</taxon>
    </lineage>
</organism>
<accession>A0ABS8NB68</accession>
<dbReference type="SUPFAM" id="SSF55120">
    <property type="entry name" value="Pseudouridine synthase"/>
    <property type="match status" value="1"/>
</dbReference>
<evidence type="ECO:0000256" key="1">
    <source>
        <dbReference type="ARBA" id="ARBA00010876"/>
    </source>
</evidence>
<proteinExistence type="inferred from homology"/>
<dbReference type="PROSITE" id="PS01129">
    <property type="entry name" value="PSI_RLU"/>
    <property type="match status" value="1"/>
</dbReference>
<dbReference type="Gene3D" id="3.30.2350.10">
    <property type="entry name" value="Pseudouridine synthase"/>
    <property type="match status" value="1"/>
</dbReference>
<sequence length="221" mass="24578">MIEIVWQTEACLVANKPAGLSTTSPPGTDSLESCLREHLRVAKEPCDYLTAVHRLDRPVSGLVLLARRKKAARLLSEQFRVRSVRKMYVAEVVGDARSVCDPGVWTDYLAKVPEQARGEVVSEQHPNAKQAETRVSCLSFDSERNVSRLELRPVTGRMHQLRIQCAHRGHAMVGDSLYGEDAPDESQANSENPLHLVSAKLEFRDPTNGRAITVELPTLPF</sequence>
<dbReference type="EMBL" id="JAJKFW010000003">
    <property type="protein sequence ID" value="MCC9640804.1"/>
    <property type="molecule type" value="Genomic_DNA"/>
</dbReference>
<dbReference type="PANTHER" id="PTHR21600:SF87">
    <property type="entry name" value="RNA PSEUDOURIDYLATE SYNTHASE DOMAIN-CONTAINING PROTEIN 1"/>
    <property type="match status" value="1"/>
</dbReference>
<keyword evidence="4" id="KW-1185">Reference proteome</keyword>
<gene>
    <name evidence="3" type="ORF">LOC71_00840</name>
</gene>
<dbReference type="Proteomes" id="UP001430306">
    <property type="component" value="Unassembled WGS sequence"/>
</dbReference>
<dbReference type="PANTHER" id="PTHR21600">
    <property type="entry name" value="MITOCHONDRIAL RNA PSEUDOURIDINE SYNTHASE"/>
    <property type="match status" value="1"/>
</dbReference>
<comment type="similarity">
    <text evidence="1">Belongs to the pseudouridine synthase RluA family.</text>
</comment>
<evidence type="ECO:0000313" key="4">
    <source>
        <dbReference type="Proteomes" id="UP001430306"/>
    </source>
</evidence>